<feature type="transmembrane region" description="Helical" evidence="5">
    <location>
        <begin position="467"/>
        <end position="493"/>
    </location>
</feature>
<keyword evidence="4 5" id="KW-0472">Membrane</keyword>
<evidence type="ECO:0000256" key="6">
    <source>
        <dbReference type="SAM" id="SignalP"/>
    </source>
</evidence>
<dbReference type="Gene3D" id="1.20.1250.20">
    <property type="entry name" value="MFS general substrate transporter like domains"/>
    <property type="match status" value="2"/>
</dbReference>
<gene>
    <name evidence="8" type="ORF">SO694_00057171</name>
</gene>
<dbReference type="Pfam" id="PF07690">
    <property type="entry name" value="MFS_1"/>
    <property type="match status" value="1"/>
</dbReference>
<evidence type="ECO:0000256" key="4">
    <source>
        <dbReference type="ARBA" id="ARBA00023136"/>
    </source>
</evidence>
<protein>
    <recommendedName>
        <fullName evidence="7">Major facilitator superfamily (MFS) profile domain-containing protein</fullName>
    </recommendedName>
</protein>
<evidence type="ECO:0000313" key="9">
    <source>
        <dbReference type="Proteomes" id="UP001363151"/>
    </source>
</evidence>
<evidence type="ECO:0000259" key="7">
    <source>
        <dbReference type="PROSITE" id="PS50850"/>
    </source>
</evidence>
<feature type="signal peptide" evidence="6">
    <location>
        <begin position="1"/>
        <end position="15"/>
    </location>
</feature>
<dbReference type="Proteomes" id="UP001363151">
    <property type="component" value="Unassembled WGS sequence"/>
</dbReference>
<accession>A0ABR1FX35</accession>
<proteinExistence type="predicted"/>
<dbReference type="InterPro" id="IPR050382">
    <property type="entry name" value="MFS_Na/Anion_cotransporter"/>
</dbReference>
<evidence type="ECO:0000256" key="3">
    <source>
        <dbReference type="ARBA" id="ARBA00022989"/>
    </source>
</evidence>
<dbReference type="PANTHER" id="PTHR11662:SF399">
    <property type="entry name" value="FI19708P1-RELATED"/>
    <property type="match status" value="1"/>
</dbReference>
<dbReference type="EMBL" id="JBBJCI010000210">
    <property type="protein sequence ID" value="KAK7240581.1"/>
    <property type="molecule type" value="Genomic_DNA"/>
</dbReference>
<dbReference type="PROSITE" id="PS50850">
    <property type="entry name" value="MFS"/>
    <property type="match status" value="1"/>
</dbReference>
<evidence type="ECO:0000256" key="5">
    <source>
        <dbReference type="SAM" id="Phobius"/>
    </source>
</evidence>
<evidence type="ECO:0000256" key="1">
    <source>
        <dbReference type="ARBA" id="ARBA00004141"/>
    </source>
</evidence>
<organism evidence="8 9">
    <name type="scientific">Aureococcus anophagefferens</name>
    <name type="common">Harmful bloom alga</name>
    <dbReference type="NCBI Taxonomy" id="44056"/>
    <lineage>
        <taxon>Eukaryota</taxon>
        <taxon>Sar</taxon>
        <taxon>Stramenopiles</taxon>
        <taxon>Ochrophyta</taxon>
        <taxon>Pelagophyceae</taxon>
        <taxon>Pelagomonadales</taxon>
        <taxon>Pelagomonadaceae</taxon>
        <taxon>Aureococcus</taxon>
    </lineage>
</organism>
<evidence type="ECO:0000313" key="8">
    <source>
        <dbReference type="EMBL" id="KAK7240581.1"/>
    </source>
</evidence>
<keyword evidence="9" id="KW-1185">Reference proteome</keyword>
<feature type="transmembrane region" description="Helical" evidence="5">
    <location>
        <begin position="379"/>
        <end position="399"/>
    </location>
</feature>
<comment type="subcellular location">
    <subcellularLocation>
        <location evidence="1">Membrane</location>
        <topology evidence="1">Multi-pass membrane protein</topology>
    </subcellularLocation>
</comment>
<keyword evidence="2 5" id="KW-0812">Transmembrane</keyword>
<sequence length="598" mass="62908">MRLVAAALLAATATATSLDASSLLPELERFEAVAPCGLPVGRYYTLAKYGAMLSIVGGAAVRDGVVEVAIAARDVAGGRRLLVDDLGWPEAALPAAAPAFDCAGADVSAVARGPSSAVACDVVSTGGCAWRASCAAVEAGRHAVEAHLEGFRGAAEPNGTKYPREKLAWEPPYAEIKWRTEPAVPGAPSDKRRNNYDGPFVRGAPEVWCGDRCGFTDGCAYWTQEGWNEKSPYACKLYAAVDDPRAARPMKRAGSGARRDAPVYLGGRSVMRMAMGPLVVYVCGDLECGPEARGSLLSAFALGYLVTQIPGGYASDLLGSRAVVAGAVVVAGLLTFLGGGAADARELWYLQVAMGAAQGPLFPTSVAHLARWLPRDERALASTVLDAGITAGSLVVLPFSGRLAAALGWRAVLRFYGLGAVAFGGWWWAAAVGDPENSKTIGADELALLRASAPAAPSNPRKTKANYGALLAAPALWAIFLSHAAFNFGTYFLTSWQPTYYTRALGVAPEHAAWAFACPPAANLAVKVFVNPALEALLRRRGASTPGQEKRATFPTSKAPLSAGFHSFRLIFGRAIISRNGLEAWMLFPERARAEHSR</sequence>
<comment type="caution">
    <text evidence="8">The sequence shown here is derived from an EMBL/GenBank/DDBJ whole genome shotgun (WGS) entry which is preliminary data.</text>
</comment>
<dbReference type="SUPFAM" id="SSF103473">
    <property type="entry name" value="MFS general substrate transporter"/>
    <property type="match status" value="1"/>
</dbReference>
<keyword evidence="3 5" id="KW-1133">Transmembrane helix</keyword>
<keyword evidence="6" id="KW-0732">Signal</keyword>
<dbReference type="PANTHER" id="PTHR11662">
    <property type="entry name" value="SOLUTE CARRIER FAMILY 17"/>
    <property type="match status" value="1"/>
</dbReference>
<dbReference type="InterPro" id="IPR036259">
    <property type="entry name" value="MFS_trans_sf"/>
</dbReference>
<dbReference type="InterPro" id="IPR020846">
    <property type="entry name" value="MFS_dom"/>
</dbReference>
<feature type="domain" description="Major facilitator superfamily (MFS) profile" evidence="7">
    <location>
        <begin position="255"/>
        <end position="598"/>
    </location>
</feature>
<name>A0ABR1FX35_AURAN</name>
<dbReference type="InterPro" id="IPR011701">
    <property type="entry name" value="MFS"/>
</dbReference>
<feature type="transmembrane region" description="Helical" evidence="5">
    <location>
        <begin position="322"/>
        <end position="342"/>
    </location>
</feature>
<feature type="transmembrane region" description="Helical" evidence="5">
    <location>
        <begin position="411"/>
        <end position="429"/>
    </location>
</feature>
<evidence type="ECO:0000256" key="2">
    <source>
        <dbReference type="ARBA" id="ARBA00022692"/>
    </source>
</evidence>
<feature type="chain" id="PRO_5047207043" description="Major facilitator superfamily (MFS) profile domain-containing protein" evidence="6">
    <location>
        <begin position="16"/>
        <end position="598"/>
    </location>
</feature>
<reference evidence="8 9" key="1">
    <citation type="submission" date="2024-03" db="EMBL/GenBank/DDBJ databases">
        <title>Aureococcus anophagefferens CCMP1851 and Kratosvirus quantuckense: Draft genome of a second virus-susceptible host strain in the model system.</title>
        <authorList>
            <person name="Chase E."/>
            <person name="Truchon A.R."/>
            <person name="Schepens W."/>
            <person name="Wilhelm S.W."/>
        </authorList>
    </citation>
    <scope>NUCLEOTIDE SEQUENCE [LARGE SCALE GENOMIC DNA]</scope>
    <source>
        <strain evidence="8 9">CCMP1851</strain>
    </source>
</reference>